<dbReference type="PANTHER" id="PTHR13194:SF19">
    <property type="entry name" value="NAD(P)-BINDING ROSSMANN-FOLD SUPERFAMILY PROTEIN"/>
    <property type="match status" value="1"/>
</dbReference>
<organism evidence="3">
    <name type="scientific">Ruegeria sp. PrR005</name>
    <dbReference type="NCBI Taxonomy" id="2706882"/>
    <lineage>
        <taxon>Bacteria</taxon>
        <taxon>Pseudomonadati</taxon>
        <taxon>Pseudomonadota</taxon>
        <taxon>Alphaproteobacteria</taxon>
        <taxon>Rhodobacterales</taxon>
        <taxon>Roseobacteraceae</taxon>
        <taxon>Ruegeria</taxon>
    </lineage>
</organism>
<dbReference type="InterPro" id="IPR008979">
    <property type="entry name" value="Galactose-bd-like_sf"/>
</dbReference>
<evidence type="ECO:0000259" key="2">
    <source>
        <dbReference type="Pfam" id="PF08547"/>
    </source>
</evidence>
<accession>A0A6B2NJX8</accession>
<dbReference type="EMBL" id="JAAGOX010000007">
    <property type="protein sequence ID" value="NDW44306.1"/>
    <property type="molecule type" value="Genomic_DNA"/>
</dbReference>
<proteinExistence type="inferred from homology"/>
<feature type="domain" description="NADH:ubiquinone oxidoreductase intermediate-associated protein 30" evidence="2">
    <location>
        <begin position="6"/>
        <end position="123"/>
    </location>
</feature>
<dbReference type="SUPFAM" id="SSF49785">
    <property type="entry name" value="Galactose-binding domain-like"/>
    <property type="match status" value="1"/>
</dbReference>
<gene>
    <name evidence="3" type="ORF">G0P99_05000</name>
</gene>
<dbReference type="AlphaFoldDB" id="A0A6B2NJX8"/>
<comment type="caution">
    <text evidence="3">The sequence shown here is derived from an EMBL/GenBank/DDBJ whole genome shotgun (WGS) entry which is preliminary data.</text>
</comment>
<sequence length="159" mass="17397">MFEDFETNPATRWQYIADTVMGGVSSGQVSFETDGTDSFARLTGTVSTANRGGFIQFRRQLDDPVPADIGGIRLVVRGNGERYFIHLRTTGTLLPWQFYQSGFEAASTWTEVRLPLSSFGASGSLLRATPSASTLTSVGVVAYGRDHEALLDVREIGFY</sequence>
<dbReference type="PANTHER" id="PTHR13194">
    <property type="entry name" value="COMPLEX I INTERMEDIATE-ASSOCIATED PROTEIN 30"/>
    <property type="match status" value="1"/>
</dbReference>
<dbReference type="InterPro" id="IPR013857">
    <property type="entry name" value="NADH-UbQ_OxRdtase-assoc_prot30"/>
</dbReference>
<dbReference type="InterPro" id="IPR039131">
    <property type="entry name" value="NDUFAF1"/>
</dbReference>
<comment type="similarity">
    <text evidence="1">Belongs to the CIA30 family.</text>
</comment>
<protein>
    <submittedName>
        <fullName evidence="3">NADH ubiquinone oxidoreductase</fullName>
    </submittedName>
</protein>
<evidence type="ECO:0000256" key="1">
    <source>
        <dbReference type="ARBA" id="ARBA00007884"/>
    </source>
</evidence>
<evidence type="ECO:0000313" key="3">
    <source>
        <dbReference type="EMBL" id="NDW44306.1"/>
    </source>
</evidence>
<reference evidence="3" key="1">
    <citation type="submission" date="2020-02" db="EMBL/GenBank/DDBJ databases">
        <title>Delineation of the pyrene-degrading pathway in Roseobacter clade bacteria by genomic analysis.</title>
        <authorList>
            <person name="Zhou H."/>
            <person name="Wang H."/>
        </authorList>
    </citation>
    <scope>NUCLEOTIDE SEQUENCE</scope>
    <source>
        <strain evidence="3">PrR005</strain>
    </source>
</reference>
<dbReference type="Pfam" id="PF08547">
    <property type="entry name" value="CIA30"/>
    <property type="match status" value="1"/>
</dbReference>
<keyword evidence="3" id="KW-0830">Ubiquinone</keyword>
<name>A0A6B2NJX8_9RHOB</name>